<evidence type="ECO:0000256" key="7">
    <source>
        <dbReference type="ARBA" id="ARBA00023157"/>
    </source>
</evidence>
<feature type="chain" id="PRO_5038726129" description="Feruloyl esterase" evidence="8">
    <location>
        <begin position="22"/>
        <end position="563"/>
    </location>
</feature>
<evidence type="ECO:0000256" key="3">
    <source>
        <dbReference type="ARBA" id="ARBA00022723"/>
    </source>
</evidence>
<dbReference type="AlphaFoldDB" id="A0A117RZQ2"/>
<proteinExistence type="inferred from homology"/>
<dbReference type="InterPro" id="IPR029058">
    <property type="entry name" value="AB_hydrolase_fold"/>
</dbReference>
<keyword evidence="6" id="KW-0106">Calcium</keyword>
<keyword evidence="4 8" id="KW-0732">Signal</keyword>
<sequence length="563" mass="60610">MRFLRGAAATAAATAALAVLAVLLSGASGSSGTAAQTAGSGDLATLDSQVAKPVGVDPVRGCGQLAKENLAVDDEAPAWVGSAKVVAASDGIAEHCRVVGYIEPAIRFEVNLPTDTWNGRYFQTGCGAFCGWVPAESCIDAQRLNFATAAQNMGHDLTGVGMFSALWARDPGLREDFAHRSTHVTAVATKRLIELYYGQRPERSYFGGCSSGGREGQMEASRYPDDFDGIVSGDPAHPQRLGGVYNNWIARHSLRPDGSPIFSQAKATWLHKQVIAACDDADGLTDGLIEDPRNCTFDFADLACASGEDAAGCLTGKELAAVKKLYGFPRNSKGRILYPGRVELGQEMQLADAKSLGEMGQLSMEWLRHAAFRKNPPGDFDFRDLDYDRDPAKLRKMLPLYEAKPDFRKFQRAGGKMLVYHGWADIGVAPREQLDYLAEVRKRIGSQTDDTVRLFLIPGMKHCGGGVYPVDGRDVGTQSLLRMVNWVENGVAPDRLEVGYGAKGTQGGFPGPIEGPVVRNRPVFSYPQVARYDGSGSTDDAANFVPAAPPVDHTGSEDIAWKW</sequence>
<keyword evidence="7" id="KW-1015">Disulfide bond</keyword>
<evidence type="ECO:0000313" key="9">
    <source>
        <dbReference type="EMBL" id="KUO18094.1"/>
    </source>
</evidence>
<evidence type="ECO:0000256" key="2">
    <source>
        <dbReference type="ARBA" id="ARBA00022487"/>
    </source>
</evidence>
<dbReference type="Gene3D" id="3.40.50.1820">
    <property type="entry name" value="alpha/beta hydrolase"/>
    <property type="match status" value="1"/>
</dbReference>
<dbReference type="Pfam" id="PF07519">
    <property type="entry name" value="Tannase"/>
    <property type="match status" value="1"/>
</dbReference>
<evidence type="ECO:0000256" key="8">
    <source>
        <dbReference type="SAM" id="SignalP"/>
    </source>
</evidence>
<keyword evidence="3" id="KW-0479">Metal-binding</keyword>
<dbReference type="STRING" id="909626.AQJ91_27255"/>
<dbReference type="PANTHER" id="PTHR33938:SF15">
    <property type="entry name" value="FERULOYL ESTERASE B-RELATED"/>
    <property type="match status" value="1"/>
</dbReference>
<dbReference type="GO" id="GO:0046872">
    <property type="term" value="F:metal ion binding"/>
    <property type="evidence" value="ECO:0007669"/>
    <property type="project" value="UniProtKB-KW"/>
</dbReference>
<evidence type="ECO:0008006" key="11">
    <source>
        <dbReference type="Google" id="ProtNLM"/>
    </source>
</evidence>
<dbReference type="GO" id="GO:0052689">
    <property type="term" value="F:carboxylic ester hydrolase activity"/>
    <property type="evidence" value="ECO:0007669"/>
    <property type="project" value="UniProtKB-KW"/>
</dbReference>
<keyword evidence="2" id="KW-0719">Serine esterase</keyword>
<keyword evidence="10" id="KW-1185">Reference proteome</keyword>
<evidence type="ECO:0000256" key="5">
    <source>
        <dbReference type="ARBA" id="ARBA00022801"/>
    </source>
</evidence>
<dbReference type="Proteomes" id="UP000053260">
    <property type="component" value="Unassembled WGS sequence"/>
</dbReference>
<gene>
    <name evidence="9" type="ORF">AQJ91_27255</name>
</gene>
<evidence type="ECO:0000313" key="10">
    <source>
        <dbReference type="Proteomes" id="UP000053260"/>
    </source>
</evidence>
<evidence type="ECO:0000256" key="1">
    <source>
        <dbReference type="ARBA" id="ARBA00006249"/>
    </source>
</evidence>
<dbReference type="EMBL" id="LMXB01000068">
    <property type="protein sequence ID" value="KUO18094.1"/>
    <property type="molecule type" value="Genomic_DNA"/>
</dbReference>
<keyword evidence="5" id="KW-0378">Hydrolase</keyword>
<accession>A0A117RZQ2</accession>
<evidence type="ECO:0000256" key="6">
    <source>
        <dbReference type="ARBA" id="ARBA00022837"/>
    </source>
</evidence>
<comment type="caution">
    <text evidence="9">The sequence shown here is derived from an EMBL/GenBank/DDBJ whole genome shotgun (WGS) entry which is preliminary data.</text>
</comment>
<comment type="similarity">
    <text evidence="1">Belongs to the tannase family.</text>
</comment>
<dbReference type="InterPro" id="IPR011118">
    <property type="entry name" value="Tannase/feruloyl_esterase"/>
</dbReference>
<reference evidence="9 10" key="1">
    <citation type="submission" date="2015-10" db="EMBL/GenBank/DDBJ databases">
        <title>Draft genome sequence of Streptomyces sp. RV15, isolated from a marine sponge.</title>
        <authorList>
            <person name="Ruckert C."/>
            <person name="Abdelmohsen U.R."/>
            <person name="Winkler A."/>
            <person name="Hentschel U."/>
            <person name="Kalinowski J."/>
            <person name="Kampfer P."/>
            <person name="Glaeser S."/>
        </authorList>
    </citation>
    <scope>NUCLEOTIDE SEQUENCE [LARGE SCALE GENOMIC DNA]</scope>
    <source>
        <strain evidence="9 10">RV15</strain>
    </source>
</reference>
<evidence type="ECO:0000256" key="4">
    <source>
        <dbReference type="ARBA" id="ARBA00022729"/>
    </source>
</evidence>
<protein>
    <recommendedName>
        <fullName evidence="11">Feruloyl esterase</fullName>
    </recommendedName>
</protein>
<feature type="signal peptide" evidence="8">
    <location>
        <begin position="1"/>
        <end position="21"/>
    </location>
</feature>
<dbReference type="PANTHER" id="PTHR33938">
    <property type="entry name" value="FERULOYL ESTERASE B-RELATED"/>
    <property type="match status" value="1"/>
</dbReference>
<organism evidence="9 10">
    <name type="scientific">Streptomyces dysideae</name>
    <dbReference type="NCBI Taxonomy" id="909626"/>
    <lineage>
        <taxon>Bacteria</taxon>
        <taxon>Bacillati</taxon>
        <taxon>Actinomycetota</taxon>
        <taxon>Actinomycetes</taxon>
        <taxon>Kitasatosporales</taxon>
        <taxon>Streptomycetaceae</taxon>
        <taxon>Streptomyces</taxon>
    </lineage>
</organism>
<dbReference type="SUPFAM" id="SSF53474">
    <property type="entry name" value="alpha/beta-Hydrolases"/>
    <property type="match status" value="1"/>
</dbReference>
<name>A0A117RZQ2_9ACTN</name>